<dbReference type="InterPro" id="IPR003807">
    <property type="entry name" value="DUF202"/>
</dbReference>
<keyword evidence="3 6" id="KW-1133">Transmembrane helix</keyword>
<accession>A0A0R0CSG6</accession>
<evidence type="ECO:0000256" key="2">
    <source>
        <dbReference type="ARBA" id="ARBA00022692"/>
    </source>
</evidence>
<comment type="subcellular location">
    <subcellularLocation>
        <location evidence="1">Endomembrane system</location>
        <topology evidence="1">Multi-pass membrane protein</topology>
    </subcellularLocation>
</comment>
<keyword evidence="4 6" id="KW-0472">Membrane</keyword>
<reference evidence="8 9" key="1">
    <citation type="submission" date="2015-05" db="EMBL/GenBank/DDBJ databases">
        <title>Genome sequencing and analysis of members of genus Stenotrophomonas.</title>
        <authorList>
            <person name="Patil P.P."/>
            <person name="Midha S."/>
            <person name="Patil P.B."/>
        </authorList>
    </citation>
    <scope>NUCLEOTIDE SEQUENCE [LARGE SCALE GENOMIC DNA]</scope>
    <source>
        <strain evidence="8 9">DSM 18941</strain>
    </source>
</reference>
<feature type="transmembrane region" description="Helical" evidence="6">
    <location>
        <begin position="182"/>
        <end position="208"/>
    </location>
</feature>
<evidence type="ECO:0000313" key="8">
    <source>
        <dbReference type="EMBL" id="KRG67720.1"/>
    </source>
</evidence>
<comment type="caution">
    <text evidence="8">The sequence shown here is derived from an EMBL/GenBank/DDBJ whole genome shotgun (WGS) entry which is preliminary data.</text>
</comment>
<keyword evidence="9" id="KW-1185">Reference proteome</keyword>
<evidence type="ECO:0000256" key="4">
    <source>
        <dbReference type="ARBA" id="ARBA00023136"/>
    </source>
</evidence>
<feature type="transmembrane region" description="Helical" evidence="6">
    <location>
        <begin position="139"/>
        <end position="161"/>
    </location>
</feature>
<feature type="region of interest" description="Disordered" evidence="5">
    <location>
        <begin position="1"/>
        <end position="32"/>
    </location>
</feature>
<dbReference type="PATRIC" id="fig|405446.3.peg.1279"/>
<dbReference type="Proteomes" id="UP000051863">
    <property type="component" value="Unassembled WGS sequence"/>
</dbReference>
<feature type="domain" description="DUF202" evidence="7">
    <location>
        <begin position="89"/>
        <end position="161"/>
    </location>
</feature>
<evidence type="ECO:0000256" key="6">
    <source>
        <dbReference type="SAM" id="Phobius"/>
    </source>
</evidence>
<evidence type="ECO:0000256" key="3">
    <source>
        <dbReference type="ARBA" id="ARBA00022989"/>
    </source>
</evidence>
<dbReference type="OrthoDB" id="582337at2"/>
<sequence>MKHHKKAAPQLQQHARPHRNVPQPVPPVPEVDTANSDQASVAYSAYRTGLSNHRTGLSEHRTDLSEYRTDLSDDRTEMSMRRTGMSFQRTRMSADRTLMSIMRTALSLISFGFTIFQVFNKLLHEPAVRLASDAPRNFGVAMVGLGILALTLGIVYHLNFMKALRIERNSMVQQGLLHGESPYPVSATLITAGLLWLLGLFAIVSMVFNVAPFA</sequence>
<evidence type="ECO:0000313" key="9">
    <source>
        <dbReference type="Proteomes" id="UP000051863"/>
    </source>
</evidence>
<dbReference type="Pfam" id="PF02656">
    <property type="entry name" value="DUF202"/>
    <property type="match status" value="1"/>
</dbReference>
<feature type="transmembrane region" description="Helical" evidence="6">
    <location>
        <begin position="98"/>
        <end position="119"/>
    </location>
</feature>
<evidence type="ECO:0000256" key="1">
    <source>
        <dbReference type="ARBA" id="ARBA00004127"/>
    </source>
</evidence>
<protein>
    <submittedName>
        <fullName evidence="8">Membrane protein</fullName>
    </submittedName>
</protein>
<evidence type="ECO:0000256" key="5">
    <source>
        <dbReference type="SAM" id="MobiDB-lite"/>
    </source>
</evidence>
<dbReference type="RefSeq" id="WP_057628380.1">
    <property type="nucleotide sequence ID" value="NZ_LDJJ01000028.1"/>
</dbReference>
<proteinExistence type="predicted"/>
<gene>
    <name evidence="8" type="ORF">ABB27_09140</name>
</gene>
<evidence type="ECO:0000259" key="7">
    <source>
        <dbReference type="Pfam" id="PF02656"/>
    </source>
</evidence>
<organism evidence="8 9">
    <name type="scientific">Stenotrophomonas terrae</name>
    <dbReference type="NCBI Taxonomy" id="405446"/>
    <lineage>
        <taxon>Bacteria</taxon>
        <taxon>Pseudomonadati</taxon>
        <taxon>Pseudomonadota</taxon>
        <taxon>Gammaproteobacteria</taxon>
        <taxon>Lysobacterales</taxon>
        <taxon>Lysobacteraceae</taxon>
        <taxon>Stenotrophomonas</taxon>
    </lineage>
</organism>
<dbReference type="AlphaFoldDB" id="A0A0R0CSG6"/>
<keyword evidence="2 6" id="KW-0812">Transmembrane</keyword>
<dbReference type="EMBL" id="LDJJ01000028">
    <property type="protein sequence ID" value="KRG67720.1"/>
    <property type="molecule type" value="Genomic_DNA"/>
</dbReference>
<dbReference type="GO" id="GO:0012505">
    <property type="term" value="C:endomembrane system"/>
    <property type="evidence" value="ECO:0007669"/>
    <property type="project" value="UniProtKB-SubCell"/>
</dbReference>
<name>A0A0R0CSG6_9GAMM</name>